<name>A0A2U3PE12_9MYCO</name>
<dbReference type="EMBL" id="FUEZ01000004">
    <property type="protein sequence ID" value="SPM41915.1"/>
    <property type="molecule type" value="Genomic_DNA"/>
</dbReference>
<dbReference type="Pfam" id="PF13289">
    <property type="entry name" value="SIR2_2"/>
    <property type="match status" value="1"/>
</dbReference>
<dbReference type="Proteomes" id="UP000240424">
    <property type="component" value="Unassembled WGS sequence"/>
</dbReference>
<sequence>VAWFGEVEIPHELVEAQQKGELVLFVGAGASIGAPSNLPGFWRLAETIRDESELGPIIGSLDGQALDEVLDKVDQDYDVDVHLRASKLLSPAASAPNGLHRAIADLASSTCVRIVTTNYDRHLSSALGRSVSEYVAPALPVGNDFDGLVYLHGALALQEENSAPRKLIITARDFGIAYLTEAWAARFLERMFATYPVLFIGYSHDDVIMKYLARGLGPQAKRRYIVTDKPDSSDWNQLNIIPIGYSPASDHRALYEAVKKWASQSRSGLLDRRRQIEGIVTSVRPQDLSAEQRSYVEATVTDEKSVEFFCDHARGQEWLEWIAERPDFRQLFDKKAGATIVSRQLATWFARTYVTAETSDYALAVCRAAGGHVGAELWDAIARQLSRVSRGQPVPETMLSWTVLLIRDAPEDEPYLQVLLSKSAMPGKSAVAVALFAYLTEPQLRVAPYVMGGSHFEVRVRGDDHWLRAAWDDLFKPFFPGVAFDLLAVVDQQLRRAQRDISLANGPNTVSELALVRGPIASIGEWDYRDSLAMLVDFARDGIESVLDTESSRAESQLAAWADSDVPLLRRLALHGWRYRRDVVATRKIEWLSTLSWMLEYSYEAEVGPLVAQACDAEVAAVEGFIERLVAGAGDGEYSARRAFRFLHALREHNSLQQMADQAIATLLERHEDLRRFAARASEPSSGQPLAPTAEELQGLVRTDPIAALRAVQAQAEQEPQIRRYTWRESAAQLTGIVRGDPALGFALLDVVGGVEEHLRSAVIGAVARAWSQCAVDGPTAERIVLALLNLELKGAVDDVALMLMPASNNDVPRTDWASVPNSQQLANKCWDAIEATSFEPGSEDWMFTALNDPAGQLGIFWLRVLENQSDTAGGGLPPDLAARFGSMLWAGDSRSAAIQVIFGRVTDWLYQLDPSWCEQHVLPLFSWDLPARANRAWTGLLSGGTVTDRLLEAGMLNSILTAVGHYHDLQKRYWDSLFGLCAGIALRSGIDPGVWVSRFVRICDLNARVSWVNRISSELAVMSADDVEQQWNRWIKKFWSNRLVSVPRKMNFDEASAMAGWAVYLTDSASEAVELALRHPAGFSEPTLLVHRLSEERIRHAPNDFARLIIHLLSNTTSSFLGYDLPELFEQFRAAGVTAELLTRFEERALHLGIVLR</sequence>
<gene>
    <name evidence="1" type="ORF">MNAB215_4132</name>
</gene>
<dbReference type="Gene3D" id="3.40.50.1220">
    <property type="entry name" value="TPP-binding domain"/>
    <property type="match status" value="1"/>
</dbReference>
<protein>
    <recommendedName>
        <fullName evidence="3">SIR2-like domain-containing protein</fullName>
    </recommendedName>
</protein>
<organism evidence="1 2">
    <name type="scientific">Mycobacterium numidiamassiliense</name>
    <dbReference type="NCBI Taxonomy" id="1841861"/>
    <lineage>
        <taxon>Bacteria</taxon>
        <taxon>Bacillati</taxon>
        <taxon>Actinomycetota</taxon>
        <taxon>Actinomycetes</taxon>
        <taxon>Mycobacteriales</taxon>
        <taxon>Mycobacteriaceae</taxon>
        <taxon>Mycobacterium</taxon>
    </lineage>
</organism>
<evidence type="ECO:0000313" key="1">
    <source>
        <dbReference type="EMBL" id="SPM41915.1"/>
    </source>
</evidence>
<dbReference type="SUPFAM" id="SSF52467">
    <property type="entry name" value="DHS-like NAD/FAD-binding domain"/>
    <property type="match status" value="1"/>
</dbReference>
<evidence type="ECO:0008006" key="3">
    <source>
        <dbReference type="Google" id="ProtNLM"/>
    </source>
</evidence>
<proteinExistence type="predicted"/>
<reference evidence="1 2" key="1">
    <citation type="submission" date="2017-01" db="EMBL/GenBank/DDBJ databases">
        <authorList>
            <consortium name="Urmite Genomes"/>
        </authorList>
    </citation>
    <scope>NUCLEOTIDE SEQUENCE [LARGE SCALE GENOMIC DNA]</scope>
    <source>
        <strain evidence="1 2">AB215</strain>
    </source>
</reference>
<dbReference type="STRING" id="1841861.GCA_900157365_02452"/>
<evidence type="ECO:0000313" key="2">
    <source>
        <dbReference type="Proteomes" id="UP000240424"/>
    </source>
</evidence>
<accession>A0A2U3PE12</accession>
<feature type="non-terminal residue" evidence="1">
    <location>
        <position position="1"/>
    </location>
</feature>
<keyword evidence="2" id="KW-1185">Reference proteome</keyword>
<dbReference type="AlphaFoldDB" id="A0A2U3PE12"/>
<dbReference type="InterPro" id="IPR029035">
    <property type="entry name" value="DHS-like_NAD/FAD-binding_dom"/>
</dbReference>